<evidence type="ECO:0000313" key="2">
    <source>
        <dbReference type="EMBL" id="MBD2224791.1"/>
    </source>
</evidence>
<name>A0ABR8AWA0_9CYAN</name>
<comment type="caution">
    <text evidence="2">The sequence shown here is derived from an EMBL/GenBank/DDBJ whole genome shotgun (WGS) entry which is preliminary data.</text>
</comment>
<keyword evidence="3" id="KW-1185">Reference proteome</keyword>
<gene>
    <name evidence="2" type="ORF">H6G08_09785</name>
</gene>
<protein>
    <submittedName>
        <fullName evidence="2">Uncharacterized protein</fullName>
    </submittedName>
</protein>
<proteinExistence type="predicted"/>
<evidence type="ECO:0000256" key="1">
    <source>
        <dbReference type="SAM" id="MobiDB-lite"/>
    </source>
</evidence>
<organism evidence="2 3">
    <name type="scientific">Calothrix anomala FACHB-343</name>
    <dbReference type="NCBI Taxonomy" id="2692894"/>
    <lineage>
        <taxon>Bacteria</taxon>
        <taxon>Bacillati</taxon>
        <taxon>Cyanobacteriota</taxon>
        <taxon>Cyanophyceae</taxon>
        <taxon>Nostocales</taxon>
        <taxon>Calotrichaceae</taxon>
        <taxon>Calothrix</taxon>
    </lineage>
</organism>
<feature type="region of interest" description="Disordered" evidence="1">
    <location>
        <begin position="33"/>
        <end position="53"/>
    </location>
</feature>
<dbReference type="Proteomes" id="UP000647273">
    <property type="component" value="Unassembled WGS sequence"/>
</dbReference>
<evidence type="ECO:0000313" key="3">
    <source>
        <dbReference type="Proteomes" id="UP000647273"/>
    </source>
</evidence>
<sequence>MRKTGRDVYRFPIGLSRYIKGAISAHISHRIFDTPPPYKGGDSTFNDSPLDDRFTPIAQEEPLRWTGSPA</sequence>
<reference evidence="2 3" key="1">
    <citation type="journal article" date="2020" name="ISME J.">
        <title>Comparative genomics reveals insights into cyanobacterial evolution and habitat adaptation.</title>
        <authorList>
            <person name="Chen M.Y."/>
            <person name="Teng W.K."/>
            <person name="Zhao L."/>
            <person name="Hu C.X."/>
            <person name="Zhou Y.K."/>
            <person name="Han B.P."/>
            <person name="Song L.R."/>
            <person name="Shu W.S."/>
        </authorList>
    </citation>
    <scope>NUCLEOTIDE SEQUENCE [LARGE SCALE GENOMIC DNA]</scope>
    <source>
        <strain evidence="2 3">FACHB-343</strain>
    </source>
</reference>
<accession>A0ABR8AWA0</accession>
<dbReference type="EMBL" id="JACJQG010000013">
    <property type="protein sequence ID" value="MBD2224791.1"/>
    <property type="molecule type" value="Genomic_DNA"/>
</dbReference>